<comment type="caution">
    <text evidence="1">The sequence shown here is derived from an EMBL/GenBank/DDBJ whole genome shotgun (WGS) entry which is preliminary data.</text>
</comment>
<dbReference type="EMBL" id="MCFJ01000001">
    <property type="protein sequence ID" value="ORY71761.1"/>
    <property type="molecule type" value="Genomic_DNA"/>
</dbReference>
<dbReference type="InParanoid" id="A0A1Y2EJN7"/>
<accession>A0A1Y2EJN7</accession>
<sequence>MNKGPTYGATATDEINWTVVSHGPGRVGRPRSLTTHHPLRSHLRTSDGAYFQAPFAWIPSRLFWRWLCRRLMDLYWPCAPRSCKFFLAERRTTSPAAVGLMVFRACLFFFRIPLP</sequence>
<protein>
    <submittedName>
        <fullName evidence="1">Uncharacterized protein</fullName>
    </submittedName>
</protein>
<gene>
    <name evidence="1" type="ORF">BCR38DRAFT_417937</name>
</gene>
<proteinExistence type="predicted"/>
<reference evidence="1 2" key="1">
    <citation type="submission" date="2016-07" db="EMBL/GenBank/DDBJ databases">
        <title>Pervasive Adenine N6-methylation of Active Genes in Fungi.</title>
        <authorList>
            <consortium name="DOE Joint Genome Institute"/>
            <person name="Mondo S.J."/>
            <person name="Dannebaum R.O."/>
            <person name="Kuo R.C."/>
            <person name="Labutti K."/>
            <person name="Haridas S."/>
            <person name="Kuo A."/>
            <person name="Salamov A."/>
            <person name="Ahrendt S.R."/>
            <person name="Lipzen A."/>
            <person name="Sullivan W."/>
            <person name="Andreopoulos W.B."/>
            <person name="Clum A."/>
            <person name="Lindquist E."/>
            <person name="Daum C."/>
            <person name="Ramamoorthy G.K."/>
            <person name="Gryganskyi A."/>
            <person name="Culley D."/>
            <person name="Magnuson J.K."/>
            <person name="James T.Y."/>
            <person name="O'Malley M.A."/>
            <person name="Stajich J.E."/>
            <person name="Spatafora J.W."/>
            <person name="Visel A."/>
            <person name="Grigoriev I.V."/>
        </authorList>
    </citation>
    <scope>NUCLEOTIDE SEQUENCE [LARGE SCALE GENOMIC DNA]</scope>
    <source>
        <strain evidence="1 2">CBS 129021</strain>
    </source>
</reference>
<keyword evidence="2" id="KW-1185">Reference proteome</keyword>
<evidence type="ECO:0000313" key="2">
    <source>
        <dbReference type="Proteomes" id="UP000193689"/>
    </source>
</evidence>
<dbReference type="GeneID" id="63775399"/>
<organism evidence="1 2">
    <name type="scientific">Pseudomassariella vexata</name>
    <dbReference type="NCBI Taxonomy" id="1141098"/>
    <lineage>
        <taxon>Eukaryota</taxon>
        <taxon>Fungi</taxon>
        <taxon>Dikarya</taxon>
        <taxon>Ascomycota</taxon>
        <taxon>Pezizomycotina</taxon>
        <taxon>Sordariomycetes</taxon>
        <taxon>Xylariomycetidae</taxon>
        <taxon>Amphisphaeriales</taxon>
        <taxon>Pseudomassariaceae</taxon>
        <taxon>Pseudomassariella</taxon>
    </lineage>
</organism>
<name>A0A1Y2EJN7_9PEZI</name>
<dbReference type="Proteomes" id="UP000193689">
    <property type="component" value="Unassembled WGS sequence"/>
</dbReference>
<dbReference type="RefSeq" id="XP_040721353.1">
    <property type="nucleotide sequence ID" value="XM_040859187.1"/>
</dbReference>
<dbReference type="AlphaFoldDB" id="A0A1Y2EJN7"/>
<evidence type="ECO:0000313" key="1">
    <source>
        <dbReference type="EMBL" id="ORY71761.1"/>
    </source>
</evidence>